<sequence length="91" mass="10015">MEFSWLIDSQRIIGLFSMKPGSGDCAIFLSVNLSPVCLFELGRLFQGIYHTPSGCWTNSASMCNANRKPQGKRGLGMSKIPDEQTVEEEVG</sequence>
<evidence type="ECO:0000256" key="1">
    <source>
        <dbReference type="SAM" id="MobiDB-lite"/>
    </source>
</evidence>
<feature type="region of interest" description="Disordered" evidence="1">
    <location>
        <begin position="67"/>
        <end position="91"/>
    </location>
</feature>
<organism evidence="2">
    <name type="scientific">Arion vulgaris</name>
    <dbReference type="NCBI Taxonomy" id="1028688"/>
    <lineage>
        <taxon>Eukaryota</taxon>
        <taxon>Metazoa</taxon>
        <taxon>Spiralia</taxon>
        <taxon>Lophotrochozoa</taxon>
        <taxon>Mollusca</taxon>
        <taxon>Gastropoda</taxon>
        <taxon>Heterobranchia</taxon>
        <taxon>Euthyneura</taxon>
        <taxon>Panpulmonata</taxon>
        <taxon>Eupulmonata</taxon>
        <taxon>Stylommatophora</taxon>
        <taxon>Helicina</taxon>
        <taxon>Arionoidea</taxon>
        <taxon>Arionidae</taxon>
        <taxon>Arion</taxon>
    </lineage>
</organism>
<gene>
    <name evidence="2" type="primary">ORF14507</name>
</gene>
<name>A0A0B6Y7K1_9EUPU</name>
<dbReference type="AlphaFoldDB" id="A0A0B6Y7K1"/>
<evidence type="ECO:0000313" key="2">
    <source>
        <dbReference type="EMBL" id="CEK51811.1"/>
    </source>
</evidence>
<proteinExistence type="predicted"/>
<reference evidence="2" key="1">
    <citation type="submission" date="2014-12" db="EMBL/GenBank/DDBJ databases">
        <title>Insight into the proteome of Arion vulgaris.</title>
        <authorList>
            <person name="Aradska J."/>
            <person name="Bulat T."/>
            <person name="Smidak R."/>
            <person name="Sarate P."/>
            <person name="Gangsoo J."/>
            <person name="Sialana F."/>
            <person name="Bilban M."/>
            <person name="Lubec G."/>
        </authorList>
    </citation>
    <scope>NUCLEOTIDE SEQUENCE</scope>
    <source>
        <tissue evidence="2">Skin</tissue>
    </source>
</reference>
<protein>
    <submittedName>
        <fullName evidence="2">Uncharacterized protein</fullName>
    </submittedName>
</protein>
<dbReference type="EMBL" id="HACG01004946">
    <property type="protein sequence ID" value="CEK51811.1"/>
    <property type="molecule type" value="Transcribed_RNA"/>
</dbReference>
<feature type="non-terminal residue" evidence="2">
    <location>
        <position position="91"/>
    </location>
</feature>
<accession>A0A0B6Y7K1</accession>